<accession>M5EGA6</accession>
<gene>
    <name evidence="1" type="ORF">MESS2_1030142</name>
</gene>
<evidence type="ECO:0000313" key="1">
    <source>
        <dbReference type="EMBL" id="CCV03285.1"/>
    </source>
</evidence>
<proteinExistence type="predicted"/>
<dbReference type="EMBL" id="CAUM01000006">
    <property type="protein sequence ID" value="CCV03285.1"/>
    <property type="molecule type" value="Genomic_DNA"/>
</dbReference>
<protein>
    <submittedName>
        <fullName evidence="1">Uncharacterized protein</fullName>
    </submittedName>
</protein>
<dbReference type="STRING" id="1297569.MESS2_1030142"/>
<reference evidence="1 2" key="1">
    <citation type="submission" date="2013-02" db="EMBL/GenBank/DDBJ databases">
        <authorList>
            <person name="Genoscope - CEA"/>
        </authorList>
    </citation>
    <scope>NUCLEOTIDE SEQUENCE [LARGE SCALE GENOMIC DNA]</scope>
    <source>
        <strain evidence="1 2">STM 2683</strain>
    </source>
</reference>
<comment type="caution">
    <text evidence="1">The sequence shown here is derived from an EMBL/GenBank/DDBJ whole genome shotgun (WGS) entry which is preliminary data.</text>
</comment>
<dbReference type="Proteomes" id="UP000012062">
    <property type="component" value="Unassembled WGS sequence"/>
</dbReference>
<organism evidence="1 2">
    <name type="scientific">Mesorhizobium metallidurans STM 2683</name>
    <dbReference type="NCBI Taxonomy" id="1297569"/>
    <lineage>
        <taxon>Bacteria</taxon>
        <taxon>Pseudomonadati</taxon>
        <taxon>Pseudomonadota</taxon>
        <taxon>Alphaproteobacteria</taxon>
        <taxon>Hyphomicrobiales</taxon>
        <taxon>Phyllobacteriaceae</taxon>
        <taxon>Mesorhizobium</taxon>
    </lineage>
</organism>
<sequence length="56" mass="6480">MFAAEGPVGLFFHGHFDRGAQSYTFSQFIRELRCRVMFKDDLIHDPFLPQNCGLTD</sequence>
<name>M5EGA6_9HYPH</name>
<dbReference type="AlphaFoldDB" id="M5EGA6"/>
<evidence type="ECO:0000313" key="2">
    <source>
        <dbReference type="Proteomes" id="UP000012062"/>
    </source>
</evidence>
<keyword evidence="2" id="KW-1185">Reference proteome</keyword>